<gene>
    <name evidence="14" type="ORF">BWI95_00350</name>
</gene>
<dbReference type="CDD" id="cd07328">
    <property type="entry name" value="M48_Ste24p_like"/>
    <property type="match status" value="1"/>
</dbReference>
<dbReference type="PROSITE" id="PS51257">
    <property type="entry name" value="PROKAR_LIPOPROTEIN"/>
    <property type="match status" value="1"/>
</dbReference>
<dbReference type="GO" id="GO:0005886">
    <property type="term" value="C:plasma membrane"/>
    <property type="evidence" value="ECO:0007669"/>
    <property type="project" value="UniProtKB-SubCell"/>
</dbReference>
<accession>A0A807LBJ4</accession>
<evidence type="ECO:0000256" key="12">
    <source>
        <dbReference type="SAM" id="Phobius"/>
    </source>
</evidence>
<feature type="transmembrane region" description="Helical" evidence="12">
    <location>
        <begin position="527"/>
        <end position="547"/>
    </location>
</feature>
<evidence type="ECO:0000256" key="8">
    <source>
        <dbReference type="ARBA" id="ARBA00022833"/>
    </source>
</evidence>
<dbReference type="AlphaFoldDB" id="A0A807LBJ4"/>
<evidence type="ECO:0000256" key="9">
    <source>
        <dbReference type="ARBA" id="ARBA00022989"/>
    </source>
</evidence>
<evidence type="ECO:0000259" key="13">
    <source>
        <dbReference type="Pfam" id="PF01435"/>
    </source>
</evidence>
<name>A0A807LBJ4_9ENTR</name>
<evidence type="ECO:0000256" key="10">
    <source>
        <dbReference type="ARBA" id="ARBA00023049"/>
    </source>
</evidence>
<evidence type="ECO:0000256" key="4">
    <source>
        <dbReference type="ARBA" id="ARBA00022670"/>
    </source>
</evidence>
<dbReference type="InterPro" id="IPR050083">
    <property type="entry name" value="HtpX_protease"/>
</dbReference>
<dbReference type="KEGG" id="kco:BWI95_00350"/>
<protein>
    <recommendedName>
        <fullName evidence="13">Peptidase M48 domain-containing protein</fullName>
    </recommendedName>
</protein>
<keyword evidence="8" id="KW-0862">Zinc</keyword>
<comment type="subcellular location">
    <subcellularLocation>
        <location evidence="2">Cell membrane</location>
        <topology evidence="2">Multi-pass membrane protein</topology>
    </subcellularLocation>
</comment>
<organism evidence="14 15">
    <name type="scientific">Kosakonia cowanii JCM 10956 = DSM 18146</name>
    <dbReference type="NCBI Taxonomy" id="1300165"/>
    <lineage>
        <taxon>Bacteria</taxon>
        <taxon>Pseudomonadati</taxon>
        <taxon>Pseudomonadota</taxon>
        <taxon>Gammaproteobacteria</taxon>
        <taxon>Enterobacterales</taxon>
        <taxon>Enterobacteriaceae</taxon>
        <taxon>Kosakonia</taxon>
    </lineage>
</organism>
<dbReference type="GO" id="GO:0004222">
    <property type="term" value="F:metalloendopeptidase activity"/>
    <property type="evidence" value="ECO:0007669"/>
    <property type="project" value="InterPro"/>
</dbReference>
<evidence type="ECO:0000256" key="6">
    <source>
        <dbReference type="ARBA" id="ARBA00022723"/>
    </source>
</evidence>
<keyword evidence="4" id="KW-0645">Protease</keyword>
<dbReference type="GO" id="GO:0046872">
    <property type="term" value="F:metal ion binding"/>
    <property type="evidence" value="ECO:0007669"/>
    <property type="project" value="UniProtKB-KW"/>
</dbReference>
<dbReference type="PANTHER" id="PTHR43221:SF1">
    <property type="entry name" value="PROTEASE HTPX"/>
    <property type="match status" value="1"/>
</dbReference>
<dbReference type="PANTHER" id="PTHR43221">
    <property type="entry name" value="PROTEASE HTPX"/>
    <property type="match status" value="1"/>
</dbReference>
<feature type="transmembrane region" description="Helical" evidence="12">
    <location>
        <begin position="100"/>
        <end position="122"/>
    </location>
</feature>
<keyword evidence="11 12" id="KW-0472">Membrane</keyword>
<feature type="transmembrane region" description="Helical" evidence="12">
    <location>
        <begin position="142"/>
        <end position="162"/>
    </location>
</feature>
<keyword evidence="6" id="KW-0479">Metal-binding</keyword>
<feature type="transmembrane region" description="Helical" evidence="12">
    <location>
        <begin position="493"/>
        <end position="515"/>
    </location>
</feature>
<evidence type="ECO:0000256" key="2">
    <source>
        <dbReference type="ARBA" id="ARBA00004651"/>
    </source>
</evidence>
<evidence type="ECO:0000313" key="15">
    <source>
        <dbReference type="Proteomes" id="UP000187148"/>
    </source>
</evidence>
<reference evidence="14 15" key="1">
    <citation type="submission" date="2017-01" db="EMBL/GenBank/DDBJ databases">
        <authorList>
            <person name="Cao J.-M."/>
        </authorList>
    </citation>
    <scope>NUCLEOTIDE SEQUENCE [LARGE SCALE GENOMIC DNA]</scope>
    <source>
        <strain evidence="14 15">888-76</strain>
    </source>
</reference>
<sequence>MDRKTLLYCFGVPLLLLVYACWQNIRIDDGYVYQVTRYGTVGHSAAADLLRHFLSKAGIFLSLMALLASASAVALCFYSVRRARISADHLIVAFNLCRKLLPFIMVTVMSCIGFALIAVFLYEICWLYTLGPASALNIKLVLFILLVIGSLLIMVLKSLFLLKKCFTLFEPQDMEVHGTAVRENDAPELWRWVRELAQRGQAIVPDNIVVGLFEGFYVTASPVQIEKGERLTGNTLYFPLSYAAFMNKEEVAAVIGHELGHFSGNDTLYTLHFAGLYAGMENSLNYFYRDVGGSGWLERLALNPTIHLGMWFFRQFHETVSGWSRVRELAADAAGARTSSSMALAASLLRFSALNERFQGPMEQFFQRKLATDDLVHSLFTELRSGDRFDLSASLEEALAHPTDSHPPTRARIEQLNVALDDALMAQASRPVEEADYLWMRSLFRDASALSKALTSGMASEVDAHYEAYQSELKDLASRATDTLVVSLRKKNLWIFVGLTVLCAAAAVMVFTLSIQWNSSANSPMDMITFGLVAGSLLFALASWTMYTRVRQPLFTLTAQGIESYQLSAPFMLDAIENIGIRSINDWVFIDLFWREGYQPPKLLVSRLVRNFIFEPKNRKVVLSLPGGLLKGEQREKLSIEEFYVALNEYAESAWARRELSKHSA</sequence>
<dbReference type="GO" id="GO:0006508">
    <property type="term" value="P:proteolysis"/>
    <property type="evidence" value="ECO:0007669"/>
    <property type="project" value="UniProtKB-KW"/>
</dbReference>
<keyword evidence="15" id="KW-1185">Reference proteome</keyword>
<evidence type="ECO:0000256" key="1">
    <source>
        <dbReference type="ARBA" id="ARBA00001947"/>
    </source>
</evidence>
<feature type="transmembrane region" description="Helical" evidence="12">
    <location>
        <begin position="59"/>
        <end position="80"/>
    </location>
</feature>
<feature type="domain" description="Peptidase M48" evidence="13">
    <location>
        <begin position="246"/>
        <end position="417"/>
    </location>
</feature>
<keyword evidence="5 12" id="KW-0812">Transmembrane</keyword>
<dbReference type="Proteomes" id="UP000187148">
    <property type="component" value="Chromosome"/>
</dbReference>
<keyword evidence="7" id="KW-0378">Hydrolase</keyword>
<evidence type="ECO:0000256" key="11">
    <source>
        <dbReference type="ARBA" id="ARBA00023136"/>
    </source>
</evidence>
<dbReference type="Gene3D" id="3.30.2010.10">
    <property type="entry name" value="Metalloproteases ('zincins'), catalytic domain"/>
    <property type="match status" value="1"/>
</dbReference>
<proteinExistence type="predicted"/>
<dbReference type="RefSeq" id="WP_054803489.1">
    <property type="nucleotide sequence ID" value="NZ_CP019445.1"/>
</dbReference>
<evidence type="ECO:0000256" key="5">
    <source>
        <dbReference type="ARBA" id="ARBA00022692"/>
    </source>
</evidence>
<keyword evidence="3" id="KW-1003">Cell membrane</keyword>
<dbReference type="EMBL" id="CP019445">
    <property type="protein sequence ID" value="APZ03643.1"/>
    <property type="molecule type" value="Genomic_DNA"/>
</dbReference>
<comment type="cofactor">
    <cofactor evidence="1">
        <name>Zn(2+)</name>
        <dbReference type="ChEBI" id="CHEBI:29105"/>
    </cofactor>
</comment>
<evidence type="ECO:0000313" key="14">
    <source>
        <dbReference type="EMBL" id="APZ03643.1"/>
    </source>
</evidence>
<evidence type="ECO:0000256" key="7">
    <source>
        <dbReference type="ARBA" id="ARBA00022801"/>
    </source>
</evidence>
<dbReference type="InterPro" id="IPR001915">
    <property type="entry name" value="Peptidase_M48"/>
</dbReference>
<keyword evidence="10" id="KW-0482">Metalloprotease</keyword>
<keyword evidence="9 12" id="KW-1133">Transmembrane helix</keyword>
<evidence type="ECO:0000256" key="3">
    <source>
        <dbReference type="ARBA" id="ARBA00022475"/>
    </source>
</evidence>
<dbReference type="Pfam" id="PF01435">
    <property type="entry name" value="Peptidase_M48"/>
    <property type="match status" value="1"/>
</dbReference>